<dbReference type="PANTHER" id="PTHR31008">
    <property type="entry name" value="COP1-INTERACTING PROTEIN-RELATED"/>
    <property type="match status" value="1"/>
</dbReference>
<evidence type="ECO:0000313" key="2">
    <source>
        <dbReference type="EMBL" id="KAL2495039.1"/>
    </source>
</evidence>
<dbReference type="PANTHER" id="PTHR31008:SF16">
    <property type="entry name" value="TOLL-INTERLEUKIN-RESISTANCE (TIR) DOMAIN FAMILY PROTEIN"/>
    <property type="match status" value="1"/>
</dbReference>
<proteinExistence type="predicted"/>
<dbReference type="Pfam" id="PF01582">
    <property type="entry name" value="TIR"/>
    <property type="match status" value="1"/>
</dbReference>
<gene>
    <name evidence="2" type="ORF">Fot_38796</name>
</gene>
<accession>A0ABD1S6R9</accession>
<dbReference type="SMART" id="SM00255">
    <property type="entry name" value="TIR"/>
    <property type="match status" value="1"/>
</dbReference>
<dbReference type="SUPFAM" id="SSF52200">
    <property type="entry name" value="Toll/Interleukin receptor TIR domain"/>
    <property type="match status" value="1"/>
</dbReference>
<evidence type="ECO:0000313" key="3">
    <source>
        <dbReference type="Proteomes" id="UP001604277"/>
    </source>
</evidence>
<dbReference type="EMBL" id="JBFOLJ010000011">
    <property type="protein sequence ID" value="KAL2495039.1"/>
    <property type="molecule type" value="Genomic_DNA"/>
</dbReference>
<keyword evidence="3" id="KW-1185">Reference proteome</keyword>
<dbReference type="Gene3D" id="3.40.50.10140">
    <property type="entry name" value="Toll/interleukin-1 receptor homology (TIR) domain"/>
    <property type="match status" value="1"/>
</dbReference>
<dbReference type="InterPro" id="IPR035897">
    <property type="entry name" value="Toll_tir_struct_dom_sf"/>
</dbReference>
<dbReference type="AlphaFoldDB" id="A0ABD1S6R9"/>
<reference evidence="3" key="1">
    <citation type="submission" date="2024-07" db="EMBL/GenBank/DDBJ databases">
        <title>Two chromosome-level genome assemblies of Korean endemic species Abeliophyllum distichum and Forsythia ovata (Oleaceae).</title>
        <authorList>
            <person name="Jang H."/>
        </authorList>
    </citation>
    <scope>NUCLEOTIDE SEQUENCE [LARGE SCALE GENOMIC DNA]</scope>
</reference>
<feature type="domain" description="TIR" evidence="1">
    <location>
        <begin position="29"/>
        <end position="153"/>
    </location>
</feature>
<protein>
    <submittedName>
        <fullName evidence="2">Toll-Interleukin-Resistance (TIR) domain family protein</fullName>
    </submittedName>
</protein>
<dbReference type="InterPro" id="IPR000157">
    <property type="entry name" value="TIR_dom"/>
</dbReference>
<organism evidence="2 3">
    <name type="scientific">Forsythia ovata</name>
    <dbReference type="NCBI Taxonomy" id="205694"/>
    <lineage>
        <taxon>Eukaryota</taxon>
        <taxon>Viridiplantae</taxon>
        <taxon>Streptophyta</taxon>
        <taxon>Embryophyta</taxon>
        <taxon>Tracheophyta</taxon>
        <taxon>Spermatophyta</taxon>
        <taxon>Magnoliopsida</taxon>
        <taxon>eudicotyledons</taxon>
        <taxon>Gunneridae</taxon>
        <taxon>Pentapetalae</taxon>
        <taxon>asterids</taxon>
        <taxon>lamiids</taxon>
        <taxon>Lamiales</taxon>
        <taxon>Oleaceae</taxon>
        <taxon>Forsythieae</taxon>
        <taxon>Forsythia</taxon>
    </lineage>
</organism>
<sequence>MQRSSTARSNICSQILQSRKQVQTNNNPRPCDVFINHRGIDTKRSVAGLLYNHLRRDLRLRPFLDSKNMKPGDKLFDKIEGAIGQCKIGIAVFSPQYCDSHFCLHELALMMETKKKVIPVFCDVKPSELRVKDYGNCPAKDVDRFQMALEEAKYTVGLAFDTLAGDWSEFLARASDAVIKNLVEVEQERLISRKQKSVPQFHCRTYIKNLNN</sequence>
<comment type="caution">
    <text evidence="2">The sequence shown here is derived from an EMBL/GenBank/DDBJ whole genome shotgun (WGS) entry which is preliminary data.</text>
</comment>
<name>A0ABD1S6R9_9LAMI</name>
<dbReference type="Proteomes" id="UP001604277">
    <property type="component" value="Unassembled WGS sequence"/>
</dbReference>
<dbReference type="PROSITE" id="PS50104">
    <property type="entry name" value="TIR"/>
    <property type="match status" value="1"/>
</dbReference>
<evidence type="ECO:0000259" key="1">
    <source>
        <dbReference type="PROSITE" id="PS50104"/>
    </source>
</evidence>